<dbReference type="PROSITE" id="PS00108">
    <property type="entry name" value="PROTEIN_KINASE_ST"/>
    <property type="match status" value="1"/>
</dbReference>
<keyword evidence="5 10" id="KW-0418">Kinase</keyword>
<dbReference type="GO" id="GO:0004674">
    <property type="term" value="F:protein serine/threonine kinase activity"/>
    <property type="evidence" value="ECO:0007669"/>
    <property type="project" value="UniProtKB-KW"/>
</dbReference>
<dbReference type="PANTHER" id="PTHR43289:SF6">
    <property type="entry name" value="SERINE_THREONINE-PROTEIN KINASE NEKL-3"/>
    <property type="match status" value="1"/>
</dbReference>
<evidence type="ECO:0000259" key="9">
    <source>
        <dbReference type="PROSITE" id="PS50011"/>
    </source>
</evidence>
<dbReference type="EMBL" id="JADOTX010000001">
    <property type="protein sequence ID" value="MBG6064382.1"/>
    <property type="molecule type" value="Genomic_DNA"/>
</dbReference>
<feature type="compositionally biased region" description="Low complexity" evidence="8">
    <location>
        <begin position="281"/>
        <end position="295"/>
    </location>
</feature>
<dbReference type="InterPro" id="IPR000719">
    <property type="entry name" value="Prot_kinase_dom"/>
</dbReference>
<feature type="compositionally biased region" description="Pro residues" evidence="8">
    <location>
        <begin position="371"/>
        <end position="403"/>
    </location>
</feature>
<evidence type="ECO:0000256" key="5">
    <source>
        <dbReference type="ARBA" id="ARBA00022777"/>
    </source>
</evidence>
<evidence type="ECO:0000313" key="11">
    <source>
        <dbReference type="Proteomes" id="UP000614915"/>
    </source>
</evidence>
<dbReference type="CDD" id="cd14014">
    <property type="entry name" value="STKc_PknB_like"/>
    <property type="match status" value="1"/>
</dbReference>
<dbReference type="PANTHER" id="PTHR43289">
    <property type="entry name" value="MITOGEN-ACTIVATED PROTEIN KINASE KINASE KINASE 20-RELATED"/>
    <property type="match status" value="1"/>
</dbReference>
<dbReference type="InterPro" id="IPR011009">
    <property type="entry name" value="Kinase-like_dom_sf"/>
</dbReference>
<keyword evidence="3" id="KW-0808">Transferase</keyword>
<dbReference type="PROSITE" id="PS00107">
    <property type="entry name" value="PROTEIN_KINASE_ATP"/>
    <property type="match status" value="1"/>
</dbReference>
<dbReference type="InterPro" id="IPR008271">
    <property type="entry name" value="Ser/Thr_kinase_AS"/>
</dbReference>
<feature type="compositionally biased region" description="Low complexity" evidence="8">
    <location>
        <begin position="312"/>
        <end position="330"/>
    </location>
</feature>
<keyword evidence="11" id="KW-1185">Reference proteome</keyword>
<keyword evidence="4 7" id="KW-0547">Nucleotide-binding</keyword>
<accession>A0ABS0JBF0</accession>
<organism evidence="10 11">
    <name type="scientific">Micromonospora ureilytica</name>
    <dbReference type="NCBI Taxonomy" id="709868"/>
    <lineage>
        <taxon>Bacteria</taxon>
        <taxon>Bacillati</taxon>
        <taxon>Actinomycetota</taxon>
        <taxon>Actinomycetes</taxon>
        <taxon>Micromonosporales</taxon>
        <taxon>Micromonosporaceae</taxon>
        <taxon>Micromonospora</taxon>
    </lineage>
</organism>
<dbReference type="EC" id="2.7.11.1" evidence="1"/>
<evidence type="ECO:0000256" key="8">
    <source>
        <dbReference type="SAM" id="MobiDB-lite"/>
    </source>
</evidence>
<dbReference type="InterPro" id="IPR017441">
    <property type="entry name" value="Protein_kinase_ATP_BS"/>
</dbReference>
<feature type="binding site" evidence="7">
    <location>
        <position position="36"/>
    </location>
    <ligand>
        <name>ATP</name>
        <dbReference type="ChEBI" id="CHEBI:30616"/>
    </ligand>
</feature>
<comment type="caution">
    <text evidence="10">The sequence shown here is derived from an EMBL/GenBank/DDBJ whole genome shotgun (WGS) entry which is preliminary data.</text>
</comment>
<dbReference type="Gene3D" id="3.30.200.20">
    <property type="entry name" value="Phosphorylase Kinase, domain 1"/>
    <property type="match status" value="1"/>
</dbReference>
<protein>
    <recommendedName>
        <fullName evidence="1">non-specific serine/threonine protein kinase</fullName>
        <ecNumber evidence="1">2.7.11.1</ecNumber>
    </recommendedName>
</protein>
<dbReference type="RefSeq" id="WP_307787682.1">
    <property type="nucleotide sequence ID" value="NZ_JADOTX010000001.1"/>
</dbReference>
<dbReference type="Proteomes" id="UP000614915">
    <property type="component" value="Unassembled WGS sequence"/>
</dbReference>
<proteinExistence type="predicted"/>
<feature type="region of interest" description="Disordered" evidence="8">
    <location>
        <begin position="262"/>
        <end position="330"/>
    </location>
</feature>
<evidence type="ECO:0000256" key="6">
    <source>
        <dbReference type="ARBA" id="ARBA00022840"/>
    </source>
</evidence>
<evidence type="ECO:0000256" key="2">
    <source>
        <dbReference type="ARBA" id="ARBA00022527"/>
    </source>
</evidence>
<feature type="domain" description="Protein kinase" evidence="9">
    <location>
        <begin position="7"/>
        <end position="262"/>
    </location>
</feature>
<gene>
    <name evidence="10" type="ORF">IW248_000669</name>
</gene>
<evidence type="ECO:0000256" key="1">
    <source>
        <dbReference type="ARBA" id="ARBA00012513"/>
    </source>
</evidence>
<evidence type="ECO:0000256" key="3">
    <source>
        <dbReference type="ARBA" id="ARBA00022679"/>
    </source>
</evidence>
<dbReference type="SUPFAM" id="SSF56112">
    <property type="entry name" value="Protein kinase-like (PK-like)"/>
    <property type="match status" value="1"/>
</dbReference>
<name>A0ABS0JBF0_9ACTN</name>
<keyword evidence="2 10" id="KW-0723">Serine/threonine-protein kinase</keyword>
<evidence type="ECO:0000313" key="10">
    <source>
        <dbReference type="EMBL" id="MBG6064382.1"/>
    </source>
</evidence>
<reference evidence="10 11" key="1">
    <citation type="submission" date="2020-11" db="EMBL/GenBank/DDBJ databases">
        <title>Sequencing the genomes of 1000 actinobacteria strains.</title>
        <authorList>
            <person name="Klenk H.-P."/>
        </authorList>
    </citation>
    <scope>NUCLEOTIDE SEQUENCE [LARGE SCALE GENOMIC DNA]</scope>
    <source>
        <strain evidence="10 11">DSM 101692</strain>
    </source>
</reference>
<dbReference type="Pfam" id="PF00069">
    <property type="entry name" value="Pkinase"/>
    <property type="match status" value="1"/>
</dbReference>
<evidence type="ECO:0000256" key="4">
    <source>
        <dbReference type="ARBA" id="ARBA00022741"/>
    </source>
</evidence>
<dbReference type="SMART" id="SM00220">
    <property type="entry name" value="S_TKc"/>
    <property type="match status" value="1"/>
</dbReference>
<dbReference type="Gene3D" id="1.10.510.10">
    <property type="entry name" value="Transferase(Phosphotransferase) domain 1"/>
    <property type="match status" value="1"/>
</dbReference>
<dbReference type="PROSITE" id="PS50011">
    <property type="entry name" value="PROTEIN_KINASE_DOM"/>
    <property type="match status" value="1"/>
</dbReference>
<sequence>MLIAGRYRLLDLVGRGGMGRVWRARDEMLHREVAVKEIVPPSWLDDRERAEVRSRTMREARAAARLNHPAVVRLYDVVAVDGSPWIVMEYVPSRTLQDVVDAEGPLEPARAARIGLAVLDALQAAHTAGVLHRDIKPQNVLVAHDGRVMLTDFGLATFDGGDGAMTRPGMVLGSPQYVAPERAAEGVSTVAADLWSLGATLHAAVEGQSPYARSTAMATLSALAAGPPDPAPHAGALAPVLNGLLRRDPRDRLDHDTARRLLRTAATGRADGASATDRSSADGPAPGPVGQPVAADDPDDQDPTVPLPDPDAPAAAGGASPTPAPDPAAAGRTARRVAVVAVALLVAVVAGVGTALTVTGDKPSDTTGWSSPPPNRPPNGGPFGPGPPPGPPPNGRDVPPPPFACVRPDIAGTAVQAGTPNSGEEFRPPPGWVWHADTAGFRVSVPARWVTSRDGTVACFQDPATGRAFSVAEGGAVDPLERLRTAREAAAGAGALPGYDEIRLAAGDGGAEWELRWQTPHGPWLRARQQILGANRWTLGWITRDEDWAGAAADWDLVRKSFRPPR</sequence>
<evidence type="ECO:0000256" key="7">
    <source>
        <dbReference type="PROSITE-ProRule" id="PRU10141"/>
    </source>
</evidence>
<keyword evidence="6 7" id="KW-0067">ATP-binding</keyword>
<feature type="region of interest" description="Disordered" evidence="8">
    <location>
        <begin position="357"/>
        <end position="407"/>
    </location>
</feature>